<sequence length="229" mass="25926">MSEVFDGYERQYCEISASPSRMCMSDAQFDGGSIQYFISLLCFLCYFNSESIYGVFNPIIRKMDLEARSLQPSIKAGLSTKLREYKSDINNLKSELKRIFNPNPNQAAREELLEFKGREKLNWELTSNNDQLMSMDRESPEARAPSEFRSRGTRLVLRQSSPPNLSTPGGSQVQIHEAKAKEKHYRESGGQISPMDDLAEVAAEAGAAKNKMILLDPQRACFSTFLKEE</sequence>
<feature type="transmembrane region" description="Helical" evidence="3">
    <location>
        <begin position="34"/>
        <end position="56"/>
    </location>
</feature>
<protein>
    <recommendedName>
        <fullName evidence="4">Vesicle transport v-SNARE N-terminal domain-containing protein</fullName>
    </recommendedName>
</protein>
<evidence type="ECO:0000256" key="3">
    <source>
        <dbReference type="SAM" id="Phobius"/>
    </source>
</evidence>
<dbReference type="InterPro" id="IPR010989">
    <property type="entry name" value="SNARE"/>
</dbReference>
<accession>A0A8J5HYY8</accession>
<keyword evidence="3" id="KW-0472">Membrane</keyword>
<dbReference type="Pfam" id="PF05008">
    <property type="entry name" value="V-SNARE"/>
    <property type="match status" value="1"/>
</dbReference>
<evidence type="ECO:0000256" key="1">
    <source>
        <dbReference type="ARBA" id="ARBA00006108"/>
    </source>
</evidence>
<keyword evidence="6" id="KW-1185">Reference proteome</keyword>
<comment type="similarity">
    <text evidence="1">Belongs to the VTI1 family.</text>
</comment>
<dbReference type="Proteomes" id="UP000734854">
    <property type="component" value="Unassembled WGS sequence"/>
</dbReference>
<organism evidence="5 6">
    <name type="scientific">Zingiber officinale</name>
    <name type="common">Ginger</name>
    <name type="synonym">Amomum zingiber</name>
    <dbReference type="NCBI Taxonomy" id="94328"/>
    <lineage>
        <taxon>Eukaryota</taxon>
        <taxon>Viridiplantae</taxon>
        <taxon>Streptophyta</taxon>
        <taxon>Embryophyta</taxon>
        <taxon>Tracheophyta</taxon>
        <taxon>Spermatophyta</taxon>
        <taxon>Magnoliopsida</taxon>
        <taxon>Liliopsida</taxon>
        <taxon>Zingiberales</taxon>
        <taxon>Zingiberaceae</taxon>
        <taxon>Zingiber</taxon>
    </lineage>
</organism>
<gene>
    <name evidence="5" type="ORF">ZIOFF_012925</name>
</gene>
<dbReference type="AlphaFoldDB" id="A0A8J5HYY8"/>
<dbReference type="GO" id="GO:0016192">
    <property type="term" value="P:vesicle-mediated transport"/>
    <property type="evidence" value="ECO:0007669"/>
    <property type="project" value="InterPro"/>
</dbReference>
<evidence type="ECO:0000313" key="5">
    <source>
        <dbReference type="EMBL" id="KAG6523072.1"/>
    </source>
</evidence>
<keyword evidence="3" id="KW-0812">Transmembrane</keyword>
<dbReference type="SUPFAM" id="SSF47661">
    <property type="entry name" value="t-snare proteins"/>
    <property type="match status" value="1"/>
</dbReference>
<evidence type="ECO:0000256" key="2">
    <source>
        <dbReference type="ARBA" id="ARBA00022927"/>
    </source>
</evidence>
<dbReference type="InterPro" id="IPR007705">
    <property type="entry name" value="Vesicle_trsprt_v-SNARE_N"/>
</dbReference>
<reference evidence="5 6" key="1">
    <citation type="submission" date="2020-08" db="EMBL/GenBank/DDBJ databases">
        <title>Plant Genome Project.</title>
        <authorList>
            <person name="Zhang R.-G."/>
        </authorList>
    </citation>
    <scope>NUCLEOTIDE SEQUENCE [LARGE SCALE GENOMIC DNA]</scope>
    <source>
        <tissue evidence="5">Rhizome</tissue>
    </source>
</reference>
<dbReference type="GO" id="GO:0006886">
    <property type="term" value="P:intracellular protein transport"/>
    <property type="evidence" value="ECO:0007669"/>
    <property type="project" value="InterPro"/>
</dbReference>
<dbReference type="Gene3D" id="1.20.58.400">
    <property type="entry name" value="t-snare proteins"/>
    <property type="match status" value="1"/>
</dbReference>
<dbReference type="GO" id="GO:0016020">
    <property type="term" value="C:membrane"/>
    <property type="evidence" value="ECO:0007669"/>
    <property type="project" value="InterPro"/>
</dbReference>
<proteinExistence type="inferred from homology"/>
<keyword evidence="3" id="KW-1133">Transmembrane helix</keyword>
<dbReference type="InterPro" id="IPR038407">
    <property type="entry name" value="v-SNARE_N_sf"/>
</dbReference>
<keyword evidence="2" id="KW-0813">Transport</keyword>
<name>A0A8J5HYY8_ZINOF</name>
<keyword evidence="2" id="KW-0653">Protein transport</keyword>
<feature type="domain" description="Vesicle transport v-SNARE N-terminal" evidence="4">
    <location>
        <begin position="58"/>
        <end position="98"/>
    </location>
</feature>
<evidence type="ECO:0000259" key="4">
    <source>
        <dbReference type="Pfam" id="PF05008"/>
    </source>
</evidence>
<dbReference type="EMBL" id="JACMSC010000004">
    <property type="protein sequence ID" value="KAG6523072.1"/>
    <property type="molecule type" value="Genomic_DNA"/>
</dbReference>
<comment type="caution">
    <text evidence="5">The sequence shown here is derived from an EMBL/GenBank/DDBJ whole genome shotgun (WGS) entry which is preliminary data.</text>
</comment>
<evidence type="ECO:0000313" key="6">
    <source>
        <dbReference type="Proteomes" id="UP000734854"/>
    </source>
</evidence>